<evidence type="ECO:0000313" key="2">
    <source>
        <dbReference type="EMBL" id="MDC8753458.1"/>
    </source>
</evidence>
<feature type="signal peptide" evidence="1">
    <location>
        <begin position="1"/>
        <end position="21"/>
    </location>
</feature>
<accession>A0ABT5JL42</accession>
<dbReference type="Proteomes" id="UP001216558">
    <property type="component" value="Unassembled WGS sequence"/>
</dbReference>
<proteinExistence type="predicted"/>
<evidence type="ECO:0000256" key="1">
    <source>
        <dbReference type="SAM" id="SignalP"/>
    </source>
</evidence>
<gene>
    <name evidence="2" type="ORF">OIK40_02240</name>
</gene>
<dbReference type="RefSeq" id="WP_273675814.1">
    <property type="nucleotide sequence ID" value="NZ_JAQQXQ010000001.1"/>
</dbReference>
<keyword evidence="1" id="KW-0732">Signal</keyword>
<dbReference type="InterPro" id="IPR019660">
    <property type="entry name" value="Put_sensory_transdc_reg_YbjN"/>
</dbReference>
<comment type="caution">
    <text evidence="2">The sequence shown here is derived from an EMBL/GenBank/DDBJ whole genome shotgun (WGS) entry which is preliminary data.</text>
</comment>
<feature type="chain" id="PRO_5046704539" evidence="1">
    <location>
        <begin position="22"/>
        <end position="166"/>
    </location>
</feature>
<name>A0ABT5JL42_9SPHN</name>
<dbReference type="EMBL" id="JAQQXQ010000001">
    <property type="protein sequence ID" value="MDC8753458.1"/>
    <property type="molecule type" value="Genomic_DNA"/>
</dbReference>
<dbReference type="Pfam" id="PF10722">
    <property type="entry name" value="YbjN"/>
    <property type="match status" value="1"/>
</dbReference>
<keyword evidence="3" id="KW-1185">Reference proteome</keyword>
<reference evidence="2 3" key="1">
    <citation type="submission" date="2022-10" db="EMBL/GenBank/DDBJ databases">
        <title>Erythrobacter sp. sf7 Genome sequencing.</title>
        <authorList>
            <person name="Park S."/>
        </authorList>
    </citation>
    <scope>NUCLEOTIDE SEQUENCE [LARGE SCALE GENOMIC DNA]</scope>
    <source>
        <strain evidence="3">sf7</strain>
    </source>
</reference>
<sequence length="166" mass="18106">MRSIILAAAAMLALSGGAAQAQTKDTLDTFSRADFEQALRAAGATINSNADSQRIDFTFEGGVMADGLLLACEDEQANTKCYGSSMLATFTANEGTSPDQVLEAINKYNYLENFGRAYIDPEGTISVRMYIISDGGITRENYSRQIGLWFNSVLDFFGYLYPEEEA</sequence>
<organism evidence="2 3">
    <name type="scientific">Erythrobacter fulvus</name>
    <dbReference type="NCBI Taxonomy" id="2987523"/>
    <lineage>
        <taxon>Bacteria</taxon>
        <taxon>Pseudomonadati</taxon>
        <taxon>Pseudomonadota</taxon>
        <taxon>Alphaproteobacteria</taxon>
        <taxon>Sphingomonadales</taxon>
        <taxon>Erythrobacteraceae</taxon>
        <taxon>Erythrobacter/Porphyrobacter group</taxon>
        <taxon>Erythrobacter</taxon>
    </lineage>
</organism>
<evidence type="ECO:0000313" key="3">
    <source>
        <dbReference type="Proteomes" id="UP001216558"/>
    </source>
</evidence>
<protein>
    <submittedName>
        <fullName evidence="2">YbjN domain-containing protein</fullName>
    </submittedName>
</protein>